<sequence length="111" mass="11971">MDSYRCPCGVVKHHAAPPRERKHYVEHPALLFFYAEIRSVCSPLTSDPGATDEDKADQYSVEVLESAGLSLGEVLGQLPSGGKTELTRSDCPGLLAQEVNESVQNTSTPLA</sequence>
<name>A0AAV7RHY2_PLEWA</name>
<comment type="caution">
    <text evidence="1">The sequence shown here is derived from an EMBL/GenBank/DDBJ whole genome shotgun (WGS) entry which is preliminary data.</text>
</comment>
<gene>
    <name evidence="1" type="ORF">NDU88_003908</name>
</gene>
<proteinExistence type="predicted"/>
<organism evidence="1 2">
    <name type="scientific">Pleurodeles waltl</name>
    <name type="common">Iberian ribbed newt</name>
    <dbReference type="NCBI Taxonomy" id="8319"/>
    <lineage>
        <taxon>Eukaryota</taxon>
        <taxon>Metazoa</taxon>
        <taxon>Chordata</taxon>
        <taxon>Craniata</taxon>
        <taxon>Vertebrata</taxon>
        <taxon>Euteleostomi</taxon>
        <taxon>Amphibia</taxon>
        <taxon>Batrachia</taxon>
        <taxon>Caudata</taxon>
        <taxon>Salamandroidea</taxon>
        <taxon>Salamandridae</taxon>
        <taxon>Pleurodelinae</taxon>
        <taxon>Pleurodeles</taxon>
    </lineage>
</organism>
<protein>
    <submittedName>
        <fullName evidence="1">Uncharacterized protein</fullName>
    </submittedName>
</protein>
<evidence type="ECO:0000313" key="1">
    <source>
        <dbReference type="EMBL" id="KAJ1151121.1"/>
    </source>
</evidence>
<dbReference type="AlphaFoldDB" id="A0AAV7RHY2"/>
<reference evidence="1" key="1">
    <citation type="journal article" date="2022" name="bioRxiv">
        <title>Sequencing and chromosome-scale assembly of the giantPleurodeles waltlgenome.</title>
        <authorList>
            <person name="Brown T."/>
            <person name="Elewa A."/>
            <person name="Iarovenko S."/>
            <person name="Subramanian E."/>
            <person name="Araus A.J."/>
            <person name="Petzold A."/>
            <person name="Susuki M."/>
            <person name="Suzuki K.-i.T."/>
            <person name="Hayashi T."/>
            <person name="Toyoda A."/>
            <person name="Oliveira C."/>
            <person name="Osipova E."/>
            <person name="Leigh N.D."/>
            <person name="Simon A."/>
            <person name="Yun M.H."/>
        </authorList>
    </citation>
    <scope>NUCLEOTIDE SEQUENCE</scope>
    <source>
        <strain evidence="1">20211129_DDA</strain>
        <tissue evidence="1">Liver</tissue>
    </source>
</reference>
<dbReference type="Proteomes" id="UP001066276">
    <property type="component" value="Chromosome 5"/>
</dbReference>
<keyword evidence="2" id="KW-1185">Reference proteome</keyword>
<accession>A0AAV7RHY2</accession>
<evidence type="ECO:0000313" key="2">
    <source>
        <dbReference type="Proteomes" id="UP001066276"/>
    </source>
</evidence>
<dbReference type="EMBL" id="JANPWB010000009">
    <property type="protein sequence ID" value="KAJ1151121.1"/>
    <property type="molecule type" value="Genomic_DNA"/>
</dbReference>